<evidence type="ECO:0008006" key="4">
    <source>
        <dbReference type="Google" id="ProtNLM"/>
    </source>
</evidence>
<accession>A0A374NYI7</accession>
<dbReference type="Proteomes" id="UP001055091">
    <property type="component" value="Unassembled WGS sequence"/>
</dbReference>
<evidence type="ECO:0000313" key="3">
    <source>
        <dbReference type="Proteomes" id="UP000263014"/>
    </source>
</evidence>
<comment type="caution">
    <text evidence="2">The sequence shown here is derived from an EMBL/GenBank/DDBJ whole genome shotgun (WGS) entry which is preliminary data.</text>
</comment>
<evidence type="ECO:0000313" key="2">
    <source>
        <dbReference type="EMBL" id="RGI95344.1"/>
    </source>
</evidence>
<dbReference type="EMBL" id="BQNJ01000001">
    <property type="protein sequence ID" value="GKG98480.1"/>
    <property type="molecule type" value="Genomic_DNA"/>
</dbReference>
<dbReference type="RefSeq" id="WP_117624037.1">
    <property type="nucleotide sequence ID" value="NZ_BQNJ01000001.1"/>
</dbReference>
<organism evidence="2 3">
    <name type="scientific">Hungatella hathewayi</name>
    <dbReference type="NCBI Taxonomy" id="154046"/>
    <lineage>
        <taxon>Bacteria</taxon>
        <taxon>Bacillati</taxon>
        <taxon>Bacillota</taxon>
        <taxon>Clostridia</taxon>
        <taxon>Lachnospirales</taxon>
        <taxon>Lachnospiraceae</taxon>
        <taxon>Hungatella</taxon>
    </lineage>
</organism>
<gene>
    <name evidence="1" type="ORF">CE91St55_04620</name>
    <name evidence="2" type="ORF">DXD79_32290</name>
</gene>
<reference evidence="1" key="2">
    <citation type="submission" date="2022-01" db="EMBL/GenBank/DDBJ databases">
        <title>Novel bile acid biosynthetic pathways are enriched in the microbiome of centenarians.</title>
        <authorList>
            <person name="Sato Y."/>
            <person name="Atarashi K."/>
            <person name="Plichta R.D."/>
            <person name="Arai Y."/>
            <person name="Sasajima S."/>
            <person name="Kearney M.S."/>
            <person name="Suda W."/>
            <person name="Takeshita K."/>
            <person name="Sasaki T."/>
            <person name="Okamoto S."/>
            <person name="Skelly N.A."/>
            <person name="Okamura Y."/>
            <person name="Vlamakis H."/>
            <person name="Li Y."/>
            <person name="Tanoue T."/>
            <person name="Takei H."/>
            <person name="Nittono H."/>
            <person name="Narushima S."/>
            <person name="Irie J."/>
            <person name="Itoh H."/>
            <person name="Moriya K."/>
            <person name="Sugiura Y."/>
            <person name="Suematsu M."/>
            <person name="Moritoki N."/>
            <person name="Shibata S."/>
            <person name="Littman R.D."/>
            <person name="Fischbach A.M."/>
            <person name="Uwamino Y."/>
            <person name="Inoue T."/>
            <person name="Honda A."/>
            <person name="Hattori M."/>
            <person name="Murai T."/>
            <person name="Xavier J.R."/>
            <person name="Hirose N."/>
            <person name="Honda K."/>
        </authorList>
    </citation>
    <scope>NUCLEOTIDE SEQUENCE</scope>
    <source>
        <strain evidence="1">CE91-St55</strain>
    </source>
</reference>
<name>A0A374NYI7_9FIRM</name>
<sequence length="231" mass="27099">MNCLWEVMLKAKEQGVPEKNIRFQVSRAFSPYMEVSCPCLNQDTLEDIPVIEVNPYYRFYSIFKDLCHPEMKEFSQARESLINLFLHQLAENDVISGMTKEAYYKKLLFQDFINNLYGAPAMEAMGLFNRNEREILLSGLIRQYETGSSLDLFKDMMEGLIQNNIVYRNNDDCHEIMVYIGQKYDKTIAAKMEHLIQLFVEIPYSVEIYYEYHFGIIGMDDTLHIDEIAIC</sequence>
<dbReference type="EMBL" id="QSON01000032">
    <property type="protein sequence ID" value="RGI95344.1"/>
    <property type="molecule type" value="Genomic_DNA"/>
</dbReference>
<dbReference type="Proteomes" id="UP000263014">
    <property type="component" value="Unassembled WGS sequence"/>
</dbReference>
<protein>
    <recommendedName>
        <fullName evidence="4">Iron-dependent peroxidase</fullName>
    </recommendedName>
</protein>
<reference evidence="2 3" key="1">
    <citation type="submission" date="2018-08" db="EMBL/GenBank/DDBJ databases">
        <title>A genome reference for cultivated species of the human gut microbiota.</title>
        <authorList>
            <person name="Zou Y."/>
            <person name="Xue W."/>
            <person name="Luo G."/>
        </authorList>
    </citation>
    <scope>NUCLEOTIDE SEQUENCE [LARGE SCALE GENOMIC DNA]</scope>
    <source>
        <strain evidence="2 3">TM09-12</strain>
    </source>
</reference>
<evidence type="ECO:0000313" key="1">
    <source>
        <dbReference type="EMBL" id="GKG98480.1"/>
    </source>
</evidence>
<proteinExistence type="predicted"/>
<dbReference type="AlphaFoldDB" id="A0A374NYI7"/>